<dbReference type="RefSeq" id="WP_270155174.1">
    <property type="nucleotide sequence ID" value="NZ_JAPNNL010000041.1"/>
</dbReference>
<evidence type="ECO:0000313" key="2">
    <source>
        <dbReference type="EMBL" id="MDA0634363.1"/>
    </source>
</evidence>
<organism evidence="2 3">
    <name type="scientific">Nonomuraea corallina</name>
    <dbReference type="NCBI Taxonomy" id="2989783"/>
    <lineage>
        <taxon>Bacteria</taxon>
        <taxon>Bacillati</taxon>
        <taxon>Actinomycetota</taxon>
        <taxon>Actinomycetes</taxon>
        <taxon>Streptosporangiales</taxon>
        <taxon>Streptosporangiaceae</taxon>
        <taxon>Nonomuraea</taxon>
    </lineage>
</organism>
<dbReference type="EMBL" id="JAPNNL010000041">
    <property type="protein sequence ID" value="MDA0634363.1"/>
    <property type="molecule type" value="Genomic_DNA"/>
</dbReference>
<dbReference type="CDD" id="cd00093">
    <property type="entry name" value="HTH_XRE"/>
    <property type="match status" value="1"/>
</dbReference>
<accession>A0ABT4SAY6</accession>
<dbReference type="InterPro" id="IPR001387">
    <property type="entry name" value="Cro/C1-type_HTH"/>
</dbReference>
<keyword evidence="3" id="KW-1185">Reference proteome</keyword>
<evidence type="ECO:0000259" key="1">
    <source>
        <dbReference type="PROSITE" id="PS50943"/>
    </source>
</evidence>
<sequence length="389" mass="41834">MPTTPHRGIGKRVAYYRSVARLTQQQLADAASIHVGTLRKIERGARGAGDNILEALAAALGIDPSLLVADRAQASSRIAAAIPALSAAIAAYDLPDDGPVRPLPELRAAVAEATTWRLASQYVRITRRLPELLGELLRAGPDHDPDVAALLASACRAADAVAFKFGAYDLSARYIELMRWAAAKTGDPILTSTVAYVRTETFFASNAHAKGLLALELAIDAAASPDTPPAIAACGALHMRAAVIAGRTADADAADLHLAEARRLSDQVPEAIYSGTAFGPSSVRIHEVSVAVSLGRDYVRRALDIVRGWTPPPELPAERRSGFYIELARAQLWSGLPDDAFESLKIARRTAPQHARDHRWVREDAATLRRLKRANSEDLNSFAEWCHAT</sequence>
<proteinExistence type="predicted"/>
<comment type="caution">
    <text evidence="2">The sequence shown here is derived from an EMBL/GenBank/DDBJ whole genome shotgun (WGS) entry which is preliminary data.</text>
</comment>
<dbReference type="PROSITE" id="PS50943">
    <property type="entry name" value="HTH_CROC1"/>
    <property type="match status" value="1"/>
</dbReference>
<dbReference type="Pfam" id="PF01381">
    <property type="entry name" value="HTH_3"/>
    <property type="match status" value="1"/>
</dbReference>
<protein>
    <submittedName>
        <fullName evidence="2">Helix-turn-helix transcriptional regulator</fullName>
    </submittedName>
</protein>
<dbReference type="InterPro" id="IPR010982">
    <property type="entry name" value="Lambda_DNA-bd_dom_sf"/>
</dbReference>
<reference evidence="2" key="1">
    <citation type="submission" date="2022-11" db="EMBL/GenBank/DDBJ databases">
        <title>Nonomuraea corallina sp. nov., a new species of the genus Nonomuraea isolated from sea side sediment in Thai sea.</title>
        <authorList>
            <person name="Ngamcharungchit C."/>
            <person name="Matsumoto A."/>
            <person name="Suriyachadkun C."/>
            <person name="Panbangred W."/>
            <person name="Inahashi Y."/>
            <person name="Intra B."/>
        </authorList>
    </citation>
    <scope>NUCLEOTIDE SEQUENCE</scope>
    <source>
        <strain evidence="2">MCN248</strain>
    </source>
</reference>
<name>A0ABT4SAY6_9ACTN</name>
<feature type="domain" description="HTH cro/C1-type" evidence="1">
    <location>
        <begin position="13"/>
        <end position="67"/>
    </location>
</feature>
<dbReference type="SMART" id="SM00530">
    <property type="entry name" value="HTH_XRE"/>
    <property type="match status" value="1"/>
</dbReference>
<evidence type="ECO:0000313" key="3">
    <source>
        <dbReference type="Proteomes" id="UP001144036"/>
    </source>
</evidence>
<gene>
    <name evidence="2" type="ORF">OUY22_13140</name>
</gene>
<dbReference type="Proteomes" id="UP001144036">
    <property type="component" value="Unassembled WGS sequence"/>
</dbReference>
<dbReference type="Gene3D" id="1.10.260.40">
    <property type="entry name" value="lambda repressor-like DNA-binding domains"/>
    <property type="match status" value="1"/>
</dbReference>
<dbReference type="SUPFAM" id="SSF47413">
    <property type="entry name" value="lambda repressor-like DNA-binding domains"/>
    <property type="match status" value="1"/>
</dbReference>